<sequence length="250" mass="28894">MVNRTKDLAAVIEKYNRIKKEKGRVPVVLDFSQEEKSLIKLRYGSFLQFCTSFGDKAPHGNVWIPDDIFITEIQELYHHLGYPPHSAQYKRATSAIRRFNTDWKGLLKIAGIPATFSPRSNVSKEEVAYKTKKLVHKSGSNYLPSWNQLKKEGIPVSSIYVYWDSMSDFRQDIGVLSRNDYIWISRKKQLYKATASLLGQLDPERITVPMLIEESQLTYKSVMHFVNQSGGIRQYLTDIKTEIKDKKNII</sequence>
<protein>
    <submittedName>
        <fullName evidence="1">Uncharacterized protein</fullName>
    </submittedName>
</protein>
<dbReference type="EMBL" id="JAOTGU010000019">
    <property type="protein sequence ID" value="MDB6262795.1"/>
    <property type="molecule type" value="Genomic_DNA"/>
</dbReference>
<organism evidence="1 2">
    <name type="scientific">Lactobacillus amylovorus</name>
    <dbReference type="NCBI Taxonomy" id="1604"/>
    <lineage>
        <taxon>Bacteria</taxon>
        <taxon>Bacillati</taxon>
        <taxon>Bacillota</taxon>
        <taxon>Bacilli</taxon>
        <taxon>Lactobacillales</taxon>
        <taxon>Lactobacillaceae</taxon>
        <taxon>Lactobacillus</taxon>
    </lineage>
</organism>
<dbReference type="RefSeq" id="WP_271870721.1">
    <property type="nucleotide sequence ID" value="NZ_JAOTGU010000019.1"/>
</dbReference>
<reference evidence="1" key="2">
    <citation type="submission" date="2022-10" db="EMBL/GenBank/DDBJ databases">
        <authorList>
            <person name="Kostovova I."/>
            <person name="Moravkova M."/>
            <person name="Pechar R."/>
        </authorList>
    </citation>
    <scope>NUCLEOTIDE SEQUENCE</scope>
    <source>
        <strain evidence="1">M356A</strain>
    </source>
</reference>
<comment type="caution">
    <text evidence="1">The sequence shown here is derived from an EMBL/GenBank/DDBJ whole genome shotgun (WGS) entry which is preliminary data.</text>
</comment>
<reference evidence="1" key="1">
    <citation type="journal article" date="2022" name="Microorganisms">
        <title>Antibiotic Susceptibility, Resistance Gene Determinants and Corresponding Genomic Regions in Lactobacillus amylovorus Isolates Derived from Wild Boars and Domestic Pigs.</title>
        <authorList>
            <person name="Moravkova M."/>
            <person name="Kostovova I."/>
            <person name="Kavanova K."/>
            <person name="Pechar R."/>
            <person name="Stanek S."/>
            <person name="Brychta A."/>
            <person name="Zeman M."/>
            <person name="Kubasova T."/>
        </authorList>
    </citation>
    <scope>NUCLEOTIDE SEQUENCE</scope>
    <source>
        <strain evidence="1">M356A</strain>
    </source>
</reference>
<name>A0A9X3W9S0_LACAM</name>
<dbReference type="Proteomes" id="UP001143700">
    <property type="component" value="Unassembled WGS sequence"/>
</dbReference>
<proteinExistence type="predicted"/>
<evidence type="ECO:0000313" key="2">
    <source>
        <dbReference type="Proteomes" id="UP001143700"/>
    </source>
</evidence>
<accession>A0A9X3W9S0</accession>
<dbReference type="AlphaFoldDB" id="A0A9X3W9S0"/>
<gene>
    <name evidence="1" type="ORF">ODV15_09605</name>
</gene>
<evidence type="ECO:0000313" key="1">
    <source>
        <dbReference type="EMBL" id="MDB6262795.1"/>
    </source>
</evidence>